<dbReference type="OrthoDB" id="1445060at2"/>
<evidence type="ECO:0000313" key="2">
    <source>
        <dbReference type="EMBL" id="RCU56973.1"/>
    </source>
</evidence>
<keyword evidence="3" id="KW-1185">Reference proteome</keyword>
<name>A0A368P3F3_9FLAO</name>
<comment type="caution">
    <text evidence="2">The sequence shown here is derived from an EMBL/GenBank/DDBJ whole genome shotgun (WGS) entry which is preliminary data.</text>
</comment>
<dbReference type="AlphaFoldDB" id="A0A368P3F3"/>
<accession>A0A368P3F3</accession>
<proteinExistence type="predicted"/>
<dbReference type="RefSeq" id="WP_113966811.1">
    <property type="nucleotide sequence ID" value="NZ_QNRP01000013.1"/>
</dbReference>
<keyword evidence="1" id="KW-0472">Membrane</keyword>
<feature type="transmembrane region" description="Helical" evidence="1">
    <location>
        <begin position="20"/>
        <end position="37"/>
    </location>
</feature>
<evidence type="ECO:0000313" key="3">
    <source>
        <dbReference type="Proteomes" id="UP000252249"/>
    </source>
</evidence>
<reference evidence="2 3" key="1">
    <citation type="submission" date="2018-07" db="EMBL/GenBank/DDBJ databases">
        <title>Oceanihabitans testaceum sp. nov., isolated from marine sediment.</title>
        <authorList>
            <person name="Li C.-M."/>
        </authorList>
    </citation>
    <scope>NUCLEOTIDE SEQUENCE [LARGE SCALE GENOMIC DNA]</scope>
    <source>
        <strain evidence="2 3">S9-10</strain>
    </source>
</reference>
<dbReference type="EMBL" id="QPIG01000003">
    <property type="protein sequence ID" value="RCU56973.1"/>
    <property type="molecule type" value="Genomic_DNA"/>
</dbReference>
<dbReference type="Proteomes" id="UP000252249">
    <property type="component" value="Unassembled WGS sequence"/>
</dbReference>
<protein>
    <submittedName>
        <fullName evidence="2">Uncharacterized protein</fullName>
    </submittedName>
</protein>
<sequence length="150" mass="17763">MAKKKREKEKKETSSLKKIGYILLFALPLFVLIYFNGQNRQEKLKNDSFTTYGIIEKLLPNSSKGTTTRKDVVYFYFVKNDTVFHKIKDLTENGIKRLGIKINDCYEVKVVKSDYGIFDIDFKKRKDTLIDKKNYKNQIYNTFIHKNIIE</sequence>
<keyword evidence="1" id="KW-1133">Transmembrane helix</keyword>
<organism evidence="2 3">
    <name type="scientific">Oceanihabitans sediminis</name>
    <dbReference type="NCBI Taxonomy" id="1812012"/>
    <lineage>
        <taxon>Bacteria</taxon>
        <taxon>Pseudomonadati</taxon>
        <taxon>Bacteroidota</taxon>
        <taxon>Flavobacteriia</taxon>
        <taxon>Flavobacteriales</taxon>
        <taxon>Flavobacteriaceae</taxon>
        <taxon>Oceanihabitans</taxon>
    </lineage>
</organism>
<keyword evidence="1" id="KW-0812">Transmembrane</keyword>
<evidence type="ECO:0000256" key="1">
    <source>
        <dbReference type="SAM" id="Phobius"/>
    </source>
</evidence>
<gene>
    <name evidence="2" type="ORF">DU428_08465</name>
</gene>